<dbReference type="EMBL" id="JBEFLD010000003">
    <property type="protein sequence ID" value="MEQ6290459.1"/>
    <property type="molecule type" value="Genomic_DNA"/>
</dbReference>
<sequence>MNRYCIWFVTADDPATRRAEVSLAGTLHSHQVLDDIEQRLAAQLRLPRIMITHWQRFEDPPYGG</sequence>
<organism evidence="1 2">
    <name type="scientific">Vogesella oryzagri</name>
    <dbReference type="NCBI Taxonomy" id="3160864"/>
    <lineage>
        <taxon>Bacteria</taxon>
        <taxon>Pseudomonadati</taxon>
        <taxon>Pseudomonadota</taxon>
        <taxon>Betaproteobacteria</taxon>
        <taxon>Neisseriales</taxon>
        <taxon>Chromobacteriaceae</taxon>
        <taxon>Vogesella</taxon>
    </lineage>
</organism>
<evidence type="ECO:0000313" key="2">
    <source>
        <dbReference type="Proteomes" id="UP001433638"/>
    </source>
</evidence>
<dbReference type="Proteomes" id="UP001433638">
    <property type="component" value="Unassembled WGS sequence"/>
</dbReference>
<gene>
    <name evidence="1" type="ORF">ABNW52_07505</name>
</gene>
<comment type="caution">
    <text evidence="1">The sequence shown here is derived from an EMBL/GenBank/DDBJ whole genome shotgun (WGS) entry which is preliminary data.</text>
</comment>
<name>A0ABV1M692_9NEIS</name>
<keyword evidence="2" id="KW-1185">Reference proteome</keyword>
<proteinExistence type="predicted"/>
<protein>
    <submittedName>
        <fullName evidence="1">Uncharacterized protein</fullName>
    </submittedName>
</protein>
<accession>A0ABV1M692</accession>
<evidence type="ECO:0000313" key="1">
    <source>
        <dbReference type="EMBL" id="MEQ6290459.1"/>
    </source>
</evidence>
<dbReference type="RefSeq" id="WP_349585963.1">
    <property type="nucleotide sequence ID" value="NZ_JBEFLD010000003.1"/>
</dbReference>
<reference evidence="1" key="1">
    <citation type="submission" date="2024-06" db="EMBL/GenBank/DDBJ databases">
        <title>Genome sequence of Vogesella sp. MAHUQ-64.</title>
        <authorList>
            <person name="Huq M.A."/>
        </authorList>
    </citation>
    <scope>NUCLEOTIDE SEQUENCE</scope>
    <source>
        <strain evidence="1">MAHUQ-64</strain>
    </source>
</reference>